<feature type="chain" id="PRO_5039389076" description="Lipoprotein" evidence="2">
    <location>
        <begin position="20"/>
        <end position="378"/>
    </location>
</feature>
<sequence length="378" mass="42845">MKRKIRIVMFAAAVMLALAAAGCQKKSEQNQKPFVSEKDLKAFIGETTKKDEVSDFPKLDYASDDRVMFHNSQGFYVFDLKEKKVTAALDLAKMKLFSEDGETEAKIIVSSDGNMVRLLRTKGEDTVKDYFYDVKEQTLSDKKQAFDDVYEGDIQNTDKKKFAGRPKEEVIRELMENGQNDSNALIQNDSTVDFLGYPSGVYMKEDQMFKNLSLVQYDVKAKKKTVTSLFDGFVKTDRETDASKLVFKGSRFMKFSENGVLYFDVDAMQKTDGTKGTFGELVIGNVFQSKSGKLTVTFEDISKGDLSLKPVLSLNNIDEKGEPQMIELTKGKNTYTFSGLKKELFYYIDYYATKDAPDEKSMEKTDQQNKKLRVSISS</sequence>
<dbReference type="GeneID" id="69470005"/>
<dbReference type="EMBL" id="CACRSQ010000007">
    <property type="protein sequence ID" value="VYT34495.1"/>
    <property type="molecule type" value="Genomic_DNA"/>
</dbReference>
<evidence type="ECO:0000256" key="2">
    <source>
        <dbReference type="SAM" id="SignalP"/>
    </source>
</evidence>
<reference evidence="3" key="1">
    <citation type="submission" date="2019-11" db="EMBL/GenBank/DDBJ databases">
        <authorList>
            <person name="Feng L."/>
        </authorList>
    </citation>
    <scope>NUCLEOTIDE SEQUENCE</scope>
    <source>
        <strain evidence="3">AcaccaeLFYP115</strain>
    </source>
</reference>
<keyword evidence="2" id="KW-0732">Signal</keyword>
<organism evidence="3">
    <name type="scientific">Anaerostipes caccae</name>
    <dbReference type="NCBI Taxonomy" id="105841"/>
    <lineage>
        <taxon>Bacteria</taxon>
        <taxon>Bacillati</taxon>
        <taxon>Bacillota</taxon>
        <taxon>Clostridia</taxon>
        <taxon>Lachnospirales</taxon>
        <taxon>Lachnospiraceae</taxon>
        <taxon>Anaerostipes</taxon>
    </lineage>
</organism>
<dbReference type="AlphaFoldDB" id="A0A6N2VVS8"/>
<accession>A0A6N2VVS8</accession>
<feature type="region of interest" description="Disordered" evidence="1">
    <location>
        <begin position="357"/>
        <end position="378"/>
    </location>
</feature>
<dbReference type="PROSITE" id="PS51257">
    <property type="entry name" value="PROKAR_LIPOPROTEIN"/>
    <property type="match status" value="1"/>
</dbReference>
<evidence type="ECO:0000256" key="1">
    <source>
        <dbReference type="SAM" id="MobiDB-lite"/>
    </source>
</evidence>
<evidence type="ECO:0000313" key="3">
    <source>
        <dbReference type="EMBL" id="VYT34495.1"/>
    </source>
</evidence>
<feature type="signal peptide" evidence="2">
    <location>
        <begin position="1"/>
        <end position="19"/>
    </location>
</feature>
<protein>
    <recommendedName>
        <fullName evidence="4">Lipoprotein</fullName>
    </recommendedName>
</protein>
<feature type="compositionally biased region" description="Basic and acidic residues" evidence="1">
    <location>
        <begin position="357"/>
        <end position="369"/>
    </location>
</feature>
<proteinExistence type="predicted"/>
<name>A0A6N2VVS8_9FIRM</name>
<dbReference type="RefSeq" id="WP_006566522.1">
    <property type="nucleotide sequence ID" value="NZ_BAABRZ010000002.1"/>
</dbReference>
<gene>
    <name evidence="3" type="ORF">ACLFYP115_02854</name>
</gene>
<evidence type="ECO:0008006" key="4">
    <source>
        <dbReference type="Google" id="ProtNLM"/>
    </source>
</evidence>